<keyword evidence="2" id="KW-1185">Reference proteome</keyword>
<sequence>MTDAAESARSPPTPPSRCSRRAPCPRPRVRSPPVPYPRRSRVHASPPPGSSGARRAWGARRPGTGAGATGWGLRRTIGRPPRATPDALGEGPPGNPRTGQTSTYSAYPPPVGLIDLGGTVEYCLYTLPQMNSWFWVTVSEFGNQGGGQWRWDEVSPGEQQRCLEETWYLQG</sequence>
<dbReference type="Proteomes" id="UP000504628">
    <property type="component" value="Chromosome 7"/>
</dbReference>
<feature type="region of interest" description="Disordered" evidence="1">
    <location>
        <begin position="1"/>
        <end position="106"/>
    </location>
</feature>
<evidence type="ECO:0000256" key="1">
    <source>
        <dbReference type="SAM" id="MobiDB-lite"/>
    </source>
</evidence>
<gene>
    <name evidence="3" type="primary">LOC118501802</name>
</gene>
<feature type="compositionally biased region" description="Pro residues" evidence="1">
    <location>
        <begin position="24"/>
        <end position="36"/>
    </location>
</feature>
<proteinExistence type="predicted"/>
<name>A0A7E6E8Q5_9CHIR</name>
<evidence type="ECO:0000313" key="2">
    <source>
        <dbReference type="Proteomes" id="UP000504628"/>
    </source>
</evidence>
<dbReference type="InParanoid" id="A0A7E6E8Q5"/>
<organism evidence="2 3">
    <name type="scientific">Phyllostomus discolor</name>
    <name type="common">pale spear-nosed bat</name>
    <dbReference type="NCBI Taxonomy" id="89673"/>
    <lineage>
        <taxon>Eukaryota</taxon>
        <taxon>Metazoa</taxon>
        <taxon>Chordata</taxon>
        <taxon>Craniata</taxon>
        <taxon>Vertebrata</taxon>
        <taxon>Euteleostomi</taxon>
        <taxon>Mammalia</taxon>
        <taxon>Eutheria</taxon>
        <taxon>Laurasiatheria</taxon>
        <taxon>Chiroptera</taxon>
        <taxon>Yangochiroptera</taxon>
        <taxon>Phyllostomidae</taxon>
        <taxon>Phyllostominae</taxon>
        <taxon>Phyllostomus</taxon>
    </lineage>
</organism>
<feature type="compositionally biased region" description="Low complexity" evidence="1">
    <location>
        <begin position="50"/>
        <end position="63"/>
    </location>
</feature>
<dbReference type="OrthoDB" id="10597166at2759"/>
<evidence type="ECO:0000313" key="3">
    <source>
        <dbReference type="RefSeq" id="XP_035887337.1"/>
    </source>
</evidence>
<dbReference type="AlphaFoldDB" id="A0A7E6E8Q5"/>
<accession>A0A7E6E8Q5</accession>
<dbReference type="RefSeq" id="XP_035887337.1">
    <property type="nucleotide sequence ID" value="XM_036031444.1"/>
</dbReference>
<dbReference type="KEGG" id="pdic:118501802"/>
<protein>
    <submittedName>
        <fullName evidence="3">Neural Wiskott-Aldrich syndrome protein-like isoform X1</fullName>
    </submittedName>
</protein>
<reference evidence="3" key="1">
    <citation type="submission" date="2025-08" db="UniProtKB">
        <authorList>
            <consortium name="RefSeq"/>
        </authorList>
    </citation>
    <scope>IDENTIFICATION</scope>
    <source>
        <tissue evidence="3">Muscle</tissue>
    </source>
</reference>
<dbReference type="GeneID" id="118501802"/>